<dbReference type="InterPro" id="IPR029063">
    <property type="entry name" value="SAM-dependent_MTases_sf"/>
</dbReference>
<accession>A0ABW2AP40</accession>
<dbReference type="Gene3D" id="3.40.50.12710">
    <property type="match status" value="1"/>
</dbReference>
<evidence type="ECO:0000256" key="2">
    <source>
        <dbReference type="ARBA" id="ARBA00022679"/>
    </source>
</evidence>
<dbReference type="InterPro" id="IPR003788">
    <property type="entry name" value="NDUFAF7"/>
</dbReference>
<reference evidence="4" key="1">
    <citation type="journal article" date="2019" name="Int. J. Syst. Evol. Microbiol.">
        <title>The Global Catalogue of Microorganisms (GCM) 10K type strain sequencing project: providing services to taxonomists for standard genome sequencing and annotation.</title>
        <authorList>
            <consortium name="The Broad Institute Genomics Platform"/>
            <consortium name="The Broad Institute Genome Sequencing Center for Infectious Disease"/>
            <person name="Wu L."/>
            <person name="Ma J."/>
        </authorList>
    </citation>
    <scope>NUCLEOTIDE SEQUENCE [LARGE SCALE GENOMIC DNA]</scope>
    <source>
        <strain evidence="4">NBRC 106593</strain>
    </source>
</reference>
<evidence type="ECO:0000313" key="4">
    <source>
        <dbReference type="Proteomes" id="UP001596356"/>
    </source>
</evidence>
<dbReference type="EMBL" id="JBHSWJ010000002">
    <property type="protein sequence ID" value="MFC6712709.1"/>
    <property type="molecule type" value="Genomic_DNA"/>
</dbReference>
<name>A0ABW2AP40_9MICO</name>
<evidence type="ECO:0000313" key="3">
    <source>
        <dbReference type="EMBL" id="MFC6712709.1"/>
    </source>
</evidence>
<keyword evidence="2 3" id="KW-0808">Transferase</keyword>
<comment type="caution">
    <text evidence="3">The sequence shown here is derived from an EMBL/GenBank/DDBJ whole genome shotgun (WGS) entry which is preliminary data.</text>
</comment>
<organism evidence="3 4">
    <name type="scientific">Branchiibius cervicis</name>
    <dbReference type="NCBI Taxonomy" id="908252"/>
    <lineage>
        <taxon>Bacteria</taxon>
        <taxon>Bacillati</taxon>
        <taxon>Actinomycetota</taxon>
        <taxon>Actinomycetes</taxon>
        <taxon>Micrococcales</taxon>
        <taxon>Dermacoccaceae</taxon>
        <taxon>Branchiibius</taxon>
    </lineage>
</organism>
<keyword evidence="4" id="KW-1185">Reference proteome</keyword>
<dbReference type="Pfam" id="PF02636">
    <property type="entry name" value="Methyltransf_28"/>
    <property type="match status" value="1"/>
</dbReference>
<dbReference type="GO" id="GO:0008168">
    <property type="term" value="F:methyltransferase activity"/>
    <property type="evidence" value="ECO:0007669"/>
    <property type="project" value="UniProtKB-KW"/>
</dbReference>
<protein>
    <submittedName>
        <fullName evidence="3">SAM-dependent methyltransferase</fullName>
        <ecNumber evidence="3">2.1.1.-</ecNumber>
    </submittedName>
</protein>
<dbReference type="RefSeq" id="WP_377820178.1">
    <property type="nucleotide sequence ID" value="NZ_JBHSWJ010000002.1"/>
</dbReference>
<evidence type="ECO:0000256" key="1">
    <source>
        <dbReference type="ARBA" id="ARBA00022603"/>
    </source>
</evidence>
<dbReference type="EC" id="2.1.1.-" evidence="3"/>
<dbReference type="Proteomes" id="UP001596356">
    <property type="component" value="Unassembled WGS sequence"/>
</dbReference>
<gene>
    <name evidence="3" type="ORF">ACFQBT_02120</name>
</gene>
<dbReference type="InterPro" id="IPR038375">
    <property type="entry name" value="NDUFAF7_sf"/>
</dbReference>
<proteinExistence type="predicted"/>
<dbReference type="SUPFAM" id="SSF53335">
    <property type="entry name" value="S-adenosyl-L-methionine-dependent methyltransferases"/>
    <property type="match status" value="1"/>
</dbReference>
<keyword evidence="1 3" id="KW-0489">Methyltransferase</keyword>
<sequence>MPARPLIDAWAEALYGDRGFYRQSDGPAAHFATAGQGVPGVGELFASAVIALADRLGATHILDVGAGRGEFLSLLHAARPSLRLTGVDVVARPSRLPAAVAWVRSRGGSAMPALPADAQTLIVANEWLDVVPCPIAEWDGVTWRDVLADGALGGELAGPEDAWREQWWPVADPAAGDRVEIGLPRDRAYRDLCSRGALAVLAIDYGHLQGDRPAGGTLIGYRGGVTAIPRFDGSTDVTAHVAMDSLGAGELFTQREAFSRLGIQAPAPSLDLARTAPADYLDGLARRTALAAARDPGGLGGFWWALSCPLAGPGTPPR</sequence>
<dbReference type="GO" id="GO:0032259">
    <property type="term" value="P:methylation"/>
    <property type="evidence" value="ECO:0007669"/>
    <property type="project" value="UniProtKB-KW"/>
</dbReference>